<comment type="similarity">
    <text evidence="1">Belongs to the helicase family. UvrD subfamily.</text>
</comment>
<keyword evidence="5 11" id="KW-0067">ATP-binding</keyword>
<feature type="domain" description="UvrD-like helicase ATP-binding" evidence="12">
    <location>
        <begin position="5"/>
        <end position="285"/>
    </location>
</feature>
<accession>A0A8H2M5Q0</accession>
<dbReference type="EMBL" id="CAACYI010000001">
    <property type="protein sequence ID" value="VFB15798.1"/>
    <property type="molecule type" value="Genomic_DNA"/>
</dbReference>
<feature type="binding site" evidence="11">
    <location>
        <begin position="26"/>
        <end position="33"/>
    </location>
    <ligand>
        <name>ATP</name>
        <dbReference type="ChEBI" id="CHEBI:30616"/>
    </ligand>
</feature>
<proteinExistence type="inferred from homology"/>
<dbReference type="Proteomes" id="UP000377798">
    <property type="component" value="Unassembled WGS sequence"/>
</dbReference>
<evidence type="ECO:0000313" key="14">
    <source>
        <dbReference type="EMBL" id="VFB15798.1"/>
    </source>
</evidence>
<dbReference type="PROSITE" id="PS51217">
    <property type="entry name" value="UVRD_HELICASE_CTER"/>
    <property type="match status" value="1"/>
</dbReference>
<evidence type="ECO:0000256" key="7">
    <source>
        <dbReference type="ARBA" id="ARBA00023235"/>
    </source>
</evidence>
<dbReference type="SUPFAM" id="SSF52540">
    <property type="entry name" value="P-loop containing nucleoside triphosphate hydrolases"/>
    <property type="match status" value="1"/>
</dbReference>
<evidence type="ECO:0000256" key="3">
    <source>
        <dbReference type="ARBA" id="ARBA00022801"/>
    </source>
</evidence>
<keyword evidence="2 11" id="KW-0547">Nucleotide-binding</keyword>
<evidence type="ECO:0000256" key="1">
    <source>
        <dbReference type="ARBA" id="ARBA00009922"/>
    </source>
</evidence>
<dbReference type="InterPro" id="IPR013986">
    <property type="entry name" value="DExx_box_DNA_helicase_dom_sf"/>
</dbReference>
<comment type="catalytic activity">
    <reaction evidence="8">
        <text>Couples ATP hydrolysis with the unwinding of duplex DNA by translocating in the 3'-5' direction.</text>
        <dbReference type="EC" id="5.6.2.4"/>
    </reaction>
</comment>
<evidence type="ECO:0000256" key="2">
    <source>
        <dbReference type="ARBA" id="ARBA00022741"/>
    </source>
</evidence>
<gene>
    <name evidence="14" type="primary">pcrA</name>
    <name evidence="14" type="ORF">NCTC13150_00302</name>
</gene>
<comment type="catalytic activity">
    <reaction evidence="10">
        <text>ATP + H2O = ADP + phosphate + H(+)</text>
        <dbReference type="Rhea" id="RHEA:13065"/>
        <dbReference type="ChEBI" id="CHEBI:15377"/>
        <dbReference type="ChEBI" id="CHEBI:15378"/>
        <dbReference type="ChEBI" id="CHEBI:30616"/>
        <dbReference type="ChEBI" id="CHEBI:43474"/>
        <dbReference type="ChEBI" id="CHEBI:456216"/>
        <dbReference type="EC" id="5.6.2.4"/>
    </reaction>
</comment>
<keyword evidence="4 11" id="KW-0347">Helicase</keyword>
<reference evidence="14 15" key="1">
    <citation type="submission" date="2019-02" db="EMBL/GenBank/DDBJ databases">
        <authorList>
            <consortium name="Pathogen Informatics"/>
        </authorList>
    </citation>
    <scope>NUCLEOTIDE SEQUENCE [LARGE SCALE GENOMIC DNA]</scope>
    <source>
        <strain evidence="14 15">3012STDY7089603</strain>
    </source>
</reference>
<dbReference type="GO" id="GO:0016787">
    <property type="term" value="F:hydrolase activity"/>
    <property type="evidence" value="ECO:0007669"/>
    <property type="project" value="UniProtKB-UniRule"/>
</dbReference>
<dbReference type="PANTHER" id="PTHR11070">
    <property type="entry name" value="UVRD / RECB / PCRA DNA HELICASE FAMILY MEMBER"/>
    <property type="match status" value="1"/>
</dbReference>
<keyword evidence="15" id="KW-1185">Reference proteome</keyword>
<dbReference type="GO" id="GO:0033202">
    <property type="term" value="C:DNA helicase complex"/>
    <property type="evidence" value="ECO:0007669"/>
    <property type="project" value="TreeGrafter"/>
</dbReference>
<dbReference type="CDD" id="cd17932">
    <property type="entry name" value="DEXQc_UvrD"/>
    <property type="match status" value="1"/>
</dbReference>
<evidence type="ECO:0000256" key="6">
    <source>
        <dbReference type="ARBA" id="ARBA00023125"/>
    </source>
</evidence>
<evidence type="ECO:0000259" key="13">
    <source>
        <dbReference type="PROSITE" id="PS51217"/>
    </source>
</evidence>
<evidence type="ECO:0000256" key="4">
    <source>
        <dbReference type="ARBA" id="ARBA00022806"/>
    </source>
</evidence>
<keyword evidence="3 11" id="KW-0378">Hydrolase</keyword>
<feature type="domain" description="UvrD-like helicase C-terminal" evidence="13">
    <location>
        <begin position="286"/>
        <end position="560"/>
    </location>
</feature>
<dbReference type="FunFam" id="1.10.486.10:FF:000003">
    <property type="entry name" value="ATP-dependent DNA helicase"/>
    <property type="match status" value="1"/>
</dbReference>
<dbReference type="GO" id="GO:0043138">
    <property type="term" value="F:3'-5' DNA helicase activity"/>
    <property type="evidence" value="ECO:0007669"/>
    <property type="project" value="UniProtKB-EC"/>
</dbReference>
<dbReference type="Pfam" id="PF13361">
    <property type="entry name" value="UvrD_C"/>
    <property type="match status" value="1"/>
</dbReference>
<organism evidence="14 15">
    <name type="scientific">Urinicoccus massiliensis</name>
    <dbReference type="NCBI Taxonomy" id="1723382"/>
    <lineage>
        <taxon>Bacteria</taxon>
        <taxon>Bacillati</taxon>
        <taxon>Bacillota</taxon>
        <taxon>Tissierellia</taxon>
        <taxon>Tissierellales</taxon>
        <taxon>Peptoniphilaceae</taxon>
        <taxon>Urinicoccus</taxon>
    </lineage>
</organism>
<dbReference type="PANTHER" id="PTHR11070:SF2">
    <property type="entry name" value="ATP-DEPENDENT DNA HELICASE SRS2"/>
    <property type="match status" value="1"/>
</dbReference>
<dbReference type="Pfam" id="PF21196">
    <property type="entry name" value="PcrA_UvrD_tudor"/>
    <property type="match status" value="1"/>
</dbReference>
<dbReference type="GO" id="GO:0005829">
    <property type="term" value="C:cytosol"/>
    <property type="evidence" value="ECO:0007669"/>
    <property type="project" value="TreeGrafter"/>
</dbReference>
<dbReference type="EC" id="5.6.2.4" evidence="9"/>
<evidence type="ECO:0000256" key="10">
    <source>
        <dbReference type="ARBA" id="ARBA00048988"/>
    </source>
</evidence>
<dbReference type="Gene3D" id="1.10.486.10">
    <property type="entry name" value="PCRA, domain 4"/>
    <property type="match status" value="1"/>
</dbReference>
<evidence type="ECO:0000256" key="9">
    <source>
        <dbReference type="ARBA" id="ARBA00034808"/>
    </source>
</evidence>
<dbReference type="Pfam" id="PF00580">
    <property type="entry name" value="UvrD-helicase"/>
    <property type="match status" value="1"/>
</dbReference>
<evidence type="ECO:0000256" key="11">
    <source>
        <dbReference type="PROSITE-ProRule" id="PRU00560"/>
    </source>
</evidence>
<dbReference type="InterPro" id="IPR027417">
    <property type="entry name" value="P-loop_NTPase"/>
</dbReference>
<dbReference type="CDD" id="cd18807">
    <property type="entry name" value="SF1_C_UvrD"/>
    <property type="match status" value="1"/>
</dbReference>
<dbReference type="AlphaFoldDB" id="A0A8H2M5Q0"/>
<protein>
    <recommendedName>
        <fullName evidence="9">DNA 3'-5' helicase</fullName>
        <ecNumber evidence="9">5.6.2.4</ecNumber>
    </recommendedName>
</protein>
<dbReference type="GO" id="GO:0000725">
    <property type="term" value="P:recombinational repair"/>
    <property type="evidence" value="ECO:0007669"/>
    <property type="project" value="TreeGrafter"/>
</dbReference>
<evidence type="ECO:0000259" key="12">
    <source>
        <dbReference type="PROSITE" id="PS51198"/>
    </source>
</evidence>
<dbReference type="Gene3D" id="3.40.50.300">
    <property type="entry name" value="P-loop containing nucleotide triphosphate hydrolases"/>
    <property type="match status" value="2"/>
</dbReference>
<evidence type="ECO:0000313" key="15">
    <source>
        <dbReference type="Proteomes" id="UP000377798"/>
    </source>
</evidence>
<dbReference type="InterPro" id="IPR000212">
    <property type="entry name" value="DNA_helicase_UvrD/REP"/>
</dbReference>
<dbReference type="PROSITE" id="PS51198">
    <property type="entry name" value="UVRD_HELICASE_ATP_BIND"/>
    <property type="match status" value="1"/>
</dbReference>
<keyword evidence="6" id="KW-0238">DNA-binding</keyword>
<dbReference type="GO" id="GO:0003677">
    <property type="term" value="F:DNA binding"/>
    <property type="evidence" value="ECO:0007669"/>
    <property type="project" value="UniProtKB-KW"/>
</dbReference>
<name>A0A8H2M5Q0_9FIRM</name>
<dbReference type="GO" id="GO:0005524">
    <property type="term" value="F:ATP binding"/>
    <property type="evidence" value="ECO:0007669"/>
    <property type="project" value="UniProtKB-UniRule"/>
</dbReference>
<dbReference type="InterPro" id="IPR014016">
    <property type="entry name" value="UvrD-like_ATP-bd"/>
</dbReference>
<comment type="caution">
    <text evidence="14">The sequence shown here is derived from an EMBL/GenBank/DDBJ whole genome shotgun (WGS) entry which is preliminary data.</text>
</comment>
<evidence type="ECO:0000256" key="5">
    <source>
        <dbReference type="ARBA" id="ARBA00022840"/>
    </source>
</evidence>
<evidence type="ECO:0000256" key="8">
    <source>
        <dbReference type="ARBA" id="ARBA00034617"/>
    </source>
</evidence>
<sequence length="742" mass="84931">MSQIDSLNKEQKEAVLQTQGPLLILAGAGSGKTKTVTQKIAYLIQEKGVSPYEILAFTFTNKAAKEMKDRVEALLDASVQGLWIGTFHAICVRILRRYHDRLGFDSQFSIYDRSDQLRAVKETVKEMNLAKDMFKEKSILAAINNYKNQGIMARDLDPQASGNFYEERVIEIYRAYQKKLRENNAMDFDDILLYTVQLLKEDQEVRTYYQFHFNYIFVDEYQDTNATQYQLIQLLCQPDPNLTVVGDNDQSIYAWRGADISNILNFEKDFPQAKVILLEQNYRSTKNILSIANKVISNNPKRRDKKLWTDLEEGHLVEYREYSHSQEENKDVVNQIIQRHNKGHSFSDMAILYRTNAQSRGFEEYLIQEGIPYKVVGGLKFYDRKEVKDVLAYMTLLANPQDDLSLARVVNVPKRGIGESTLDQLRVLAGQENKSIFQVMEDLVEDGQTKIRAKKNIEKFVQLVHLLQEKAKDLTISEIMEAVIYESQYLDSLKEENTLEARNRMDNIQELVTAGQNYEKKNPEDGLEVFLTSLSLLSDVDKTDESQGSVQLMTVHAAKGLEFPLVFLVGMEERVFPSAMSLEEDEANVEEERRLCYVAITRAKKELYISSARNRTMYGKTVMNMPSRFIDEMGQDLHRVQAYNSYGASQEVSAGRSDYLQVSKYKGEGASYQKGPKQDPAYQSKTKEDIRIGSKVRHKKFGQGMVVSLQAKGQDTEVVISFEGKGLKKLLLSFAPIEVVKS</sequence>
<dbReference type="InterPro" id="IPR014017">
    <property type="entry name" value="DNA_helicase_UvrD-like_C"/>
</dbReference>
<dbReference type="Gene3D" id="1.10.10.160">
    <property type="match status" value="1"/>
</dbReference>
<keyword evidence="7" id="KW-0413">Isomerase</keyword>